<name>A0A0D3GSN5_9ORYZ</name>
<dbReference type="AlphaFoldDB" id="A0A0D3GSN5"/>
<protein>
    <submittedName>
        <fullName evidence="2">Uncharacterized protein</fullName>
    </submittedName>
</protein>
<accession>A0A0D3GSN5</accession>
<dbReference type="eggNOG" id="ENOG502R3AS">
    <property type="taxonomic scope" value="Eukaryota"/>
</dbReference>
<reference evidence="2" key="2">
    <citation type="submission" date="2015-03" db="UniProtKB">
        <authorList>
            <consortium name="EnsemblPlants"/>
        </authorList>
    </citation>
    <scope>IDENTIFICATION</scope>
</reference>
<sequence>MVFSVAWVAAAARVPAELCQGQGGARGRRRRLRADEVLRALLVAPVRELERLADWLFVFFCLPLPDYYVPGSGRGGLLVARAPSPPSGGALLHYGGRYRRPLSLLLPSSSSSSSSSSMSSSEEYYYYSDD</sequence>
<dbReference type="PANTHER" id="PTHR35104">
    <property type="entry name" value="OS03G0807000 PROTEIN"/>
    <property type="match status" value="1"/>
</dbReference>
<evidence type="ECO:0000313" key="2">
    <source>
        <dbReference type="EnsemblPlants" id="OBART07G19500.1"/>
    </source>
</evidence>
<organism evidence="2">
    <name type="scientific">Oryza barthii</name>
    <dbReference type="NCBI Taxonomy" id="65489"/>
    <lineage>
        <taxon>Eukaryota</taxon>
        <taxon>Viridiplantae</taxon>
        <taxon>Streptophyta</taxon>
        <taxon>Embryophyta</taxon>
        <taxon>Tracheophyta</taxon>
        <taxon>Spermatophyta</taxon>
        <taxon>Magnoliopsida</taxon>
        <taxon>Liliopsida</taxon>
        <taxon>Poales</taxon>
        <taxon>Poaceae</taxon>
        <taxon>BOP clade</taxon>
        <taxon>Oryzoideae</taxon>
        <taxon>Oryzeae</taxon>
        <taxon>Oryzinae</taxon>
        <taxon>Oryza</taxon>
    </lineage>
</organism>
<reference evidence="2" key="1">
    <citation type="journal article" date="2009" name="Rice">
        <title>De Novo Next Generation Sequencing of Plant Genomes.</title>
        <authorList>
            <person name="Rounsley S."/>
            <person name="Marri P.R."/>
            <person name="Yu Y."/>
            <person name="He R."/>
            <person name="Sisneros N."/>
            <person name="Goicoechea J.L."/>
            <person name="Lee S.J."/>
            <person name="Angelova A."/>
            <person name="Kudrna D."/>
            <person name="Luo M."/>
            <person name="Affourtit J."/>
            <person name="Desany B."/>
            <person name="Knight J."/>
            <person name="Niazi F."/>
            <person name="Egholm M."/>
            <person name="Wing R.A."/>
        </authorList>
    </citation>
    <scope>NUCLEOTIDE SEQUENCE [LARGE SCALE GENOMIC DNA]</scope>
    <source>
        <strain evidence="2">cv. IRGC 105608</strain>
    </source>
</reference>
<evidence type="ECO:0000256" key="1">
    <source>
        <dbReference type="SAM" id="MobiDB-lite"/>
    </source>
</evidence>
<evidence type="ECO:0000313" key="3">
    <source>
        <dbReference type="Proteomes" id="UP000026960"/>
    </source>
</evidence>
<dbReference type="Gramene" id="OBART07G19500.1">
    <property type="protein sequence ID" value="OBART07G19500.1"/>
    <property type="gene ID" value="OBART07G19500"/>
</dbReference>
<dbReference type="HOGENOM" id="CLU_2150417_0_0_1"/>
<dbReference type="PANTHER" id="PTHR35104:SF20">
    <property type="entry name" value="OS07G0573200 PROTEIN"/>
    <property type="match status" value="1"/>
</dbReference>
<dbReference type="PaxDb" id="65489-OBART07G19500.1"/>
<dbReference type="EnsemblPlants" id="OBART07G19500.1">
    <property type="protein sequence ID" value="OBART07G19500.1"/>
    <property type="gene ID" value="OBART07G19500"/>
</dbReference>
<dbReference type="Proteomes" id="UP000026960">
    <property type="component" value="Chromosome 7"/>
</dbReference>
<feature type="region of interest" description="Disordered" evidence="1">
    <location>
        <begin position="107"/>
        <end position="130"/>
    </location>
</feature>
<proteinExistence type="predicted"/>
<keyword evidence="3" id="KW-1185">Reference proteome</keyword>